<dbReference type="EC" id="2.7.1.175" evidence="4"/>
<keyword evidence="8" id="KW-0547">Nucleotide-binding</keyword>
<evidence type="ECO:0000313" key="17">
    <source>
        <dbReference type="Proteomes" id="UP001596035"/>
    </source>
</evidence>
<dbReference type="Pfam" id="PF18085">
    <property type="entry name" value="Mak_N_cap"/>
    <property type="match status" value="1"/>
</dbReference>
<keyword evidence="6" id="KW-0321">Glycogen metabolism</keyword>
<keyword evidence="12" id="KW-0119">Carbohydrate metabolism</keyword>
<evidence type="ECO:0000256" key="4">
    <source>
        <dbReference type="ARBA" id="ARBA00011962"/>
    </source>
</evidence>
<evidence type="ECO:0000256" key="5">
    <source>
        <dbReference type="ARBA" id="ARBA00013882"/>
    </source>
</evidence>
<evidence type="ECO:0000313" key="16">
    <source>
        <dbReference type="EMBL" id="MFC5239456.1"/>
    </source>
</evidence>
<evidence type="ECO:0000256" key="13">
    <source>
        <dbReference type="ARBA" id="ARBA00031251"/>
    </source>
</evidence>
<dbReference type="EMBL" id="JBHSKN010000006">
    <property type="protein sequence ID" value="MFC5239456.1"/>
    <property type="molecule type" value="Genomic_DNA"/>
</dbReference>
<reference evidence="17" key="1">
    <citation type="journal article" date="2019" name="Int. J. Syst. Evol. Microbiol.">
        <title>The Global Catalogue of Microorganisms (GCM) 10K type strain sequencing project: providing services to taxonomists for standard genome sequencing and annotation.</title>
        <authorList>
            <consortium name="The Broad Institute Genomics Platform"/>
            <consortium name="The Broad Institute Genome Sequencing Center for Infectious Disease"/>
            <person name="Wu L."/>
            <person name="Ma J."/>
        </authorList>
    </citation>
    <scope>NUCLEOTIDE SEQUENCE [LARGE SCALE GENOMIC DNA]</scope>
    <source>
        <strain evidence="17">CGMCC 4.7131</strain>
    </source>
</reference>
<name>A0ABW0DL66_9ACTN</name>
<comment type="pathway">
    <text evidence="1">Glycan biosynthesis; glycogen biosynthesis.</text>
</comment>
<feature type="domain" description="Maltokinase N-terminal cap" evidence="15">
    <location>
        <begin position="24"/>
        <end position="114"/>
    </location>
</feature>
<dbReference type="InterPro" id="IPR040999">
    <property type="entry name" value="Mak_N_cap"/>
</dbReference>
<keyword evidence="9" id="KW-0418">Kinase</keyword>
<dbReference type="Proteomes" id="UP001596035">
    <property type="component" value="Unassembled WGS sequence"/>
</dbReference>
<sequence>MSAPTRTVDLTRVVAELRRSLPGWLAGRRWYAGKQGEGQHPPPVEPVLADLLHPGDPALVQLVVRAGRRGHEEWYQVLVGVGRETAGAPAGDTLIGRVPEPDGPGLLLYEATADPRLMSRLLARLAARDTDGQVECHRPAGAEFPLGLPARVITAEQSNTSVAFGDRLMLKVLRRLVPGPHPELELLTALERDGDVPSARPLAWMRTTDAFPAGPTTLAVLQEFVPSRGDGWSLATAQAAECVGGDCASVAPLGGFAEESRALGRATARVHTALARQLGSRELGPEEARALAAELTGRLEQALEEVPELLPYARQLRTLHQDLPELAGRGHRPLVQRVHGDLHLGQVLRAPHGWVLIDFEGEPGHPLEERRRPRPAVRDVAAMLRSFDYAAHHALFEVLGGPSARRGGRPARRAAAWAVHNRRAFSEGYAEAGGADPRRSPVLLRAFEADKAVYEAVYEARNRPDWLPIPLAAIRRLVHERPSAA</sequence>
<keyword evidence="17" id="KW-1185">Reference proteome</keyword>
<evidence type="ECO:0000256" key="10">
    <source>
        <dbReference type="ARBA" id="ARBA00022840"/>
    </source>
</evidence>
<protein>
    <recommendedName>
        <fullName evidence="5">Maltokinase</fullName>
        <ecNumber evidence="4">2.7.1.175</ecNumber>
    </recommendedName>
    <alternativeName>
        <fullName evidence="13">Maltose-1-phosphate synthase</fullName>
    </alternativeName>
</protein>
<evidence type="ECO:0000256" key="8">
    <source>
        <dbReference type="ARBA" id="ARBA00022741"/>
    </source>
</evidence>
<gene>
    <name evidence="16" type="ORF">ACFPWV_05955</name>
</gene>
<comment type="catalytic activity">
    <reaction evidence="14">
        <text>D-maltose + ATP = alpha-maltose 1-phosphate + ADP + H(+)</text>
        <dbReference type="Rhea" id="RHEA:31915"/>
        <dbReference type="ChEBI" id="CHEBI:15378"/>
        <dbReference type="ChEBI" id="CHEBI:17306"/>
        <dbReference type="ChEBI" id="CHEBI:30616"/>
        <dbReference type="ChEBI" id="CHEBI:63576"/>
        <dbReference type="ChEBI" id="CHEBI:456216"/>
        <dbReference type="EC" id="2.7.1.175"/>
    </reaction>
</comment>
<dbReference type="SUPFAM" id="SSF56112">
    <property type="entry name" value="Protein kinase-like (PK-like)"/>
    <property type="match status" value="1"/>
</dbReference>
<comment type="caution">
    <text evidence="16">The sequence shown here is derived from an EMBL/GenBank/DDBJ whole genome shotgun (WGS) entry which is preliminary data.</text>
</comment>
<keyword evidence="7" id="KW-0808">Transferase</keyword>
<evidence type="ECO:0000259" key="15">
    <source>
        <dbReference type="Pfam" id="PF18085"/>
    </source>
</evidence>
<comment type="subunit">
    <text evidence="3">Monomer.</text>
</comment>
<dbReference type="InterPro" id="IPR011009">
    <property type="entry name" value="Kinase-like_dom_sf"/>
</dbReference>
<proteinExistence type="inferred from homology"/>
<evidence type="ECO:0000256" key="2">
    <source>
        <dbReference type="ARBA" id="ARBA00006219"/>
    </source>
</evidence>
<evidence type="ECO:0000256" key="11">
    <source>
        <dbReference type="ARBA" id="ARBA00023056"/>
    </source>
</evidence>
<dbReference type="RefSeq" id="WP_344566004.1">
    <property type="nucleotide sequence ID" value="NZ_BAAATG010000044.1"/>
</dbReference>
<evidence type="ECO:0000256" key="9">
    <source>
        <dbReference type="ARBA" id="ARBA00022777"/>
    </source>
</evidence>
<organism evidence="16 17">
    <name type="scientific">Streptomyces atrovirens</name>
    <dbReference type="NCBI Taxonomy" id="285556"/>
    <lineage>
        <taxon>Bacteria</taxon>
        <taxon>Bacillati</taxon>
        <taxon>Actinomycetota</taxon>
        <taxon>Actinomycetes</taxon>
        <taxon>Kitasatosporales</taxon>
        <taxon>Streptomycetaceae</taxon>
        <taxon>Streptomyces</taxon>
    </lineage>
</organism>
<accession>A0ABW0DL66</accession>
<keyword evidence="11" id="KW-0320">Glycogen biosynthesis</keyword>
<evidence type="ECO:0000256" key="6">
    <source>
        <dbReference type="ARBA" id="ARBA00022600"/>
    </source>
</evidence>
<evidence type="ECO:0000256" key="14">
    <source>
        <dbReference type="ARBA" id="ARBA00049067"/>
    </source>
</evidence>
<keyword evidence="10" id="KW-0067">ATP-binding</keyword>
<evidence type="ECO:0000256" key="12">
    <source>
        <dbReference type="ARBA" id="ARBA00023277"/>
    </source>
</evidence>
<evidence type="ECO:0000256" key="7">
    <source>
        <dbReference type="ARBA" id="ARBA00022679"/>
    </source>
</evidence>
<evidence type="ECO:0000256" key="3">
    <source>
        <dbReference type="ARBA" id="ARBA00011245"/>
    </source>
</evidence>
<evidence type="ECO:0000256" key="1">
    <source>
        <dbReference type="ARBA" id="ARBA00004964"/>
    </source>
</evidence>
<dbReference type="Gene3D" id="3.90.1200.10">
    <property type="match status" value="1"/>
</dbReference>
<comment type="similarity">
    <text evidence="2">Belongs to the aminoglycoside phosphotransferase family.</text>
</comment>